<dbReference type="GO" id="GO:0008840">
    <property type="term" value="F:4-hydroxy-tetrahydrodipicolinate synthase activity"/>
    <property type="evidence" value="ECO:0007669"/>
    <property type="project" value="UniProtKB-EC"/>
</dbReference>
<evidence type="ECO:0000256" key="1">
    <source>
        <dbReference type="ARBA" id="ARBA00023239"/>
    </source>
</evidence>
<accession>A0A7Z0D963</accession>
<dbReference type="InterPro" id="IPR002220">
    <property type="entry name" value="DapA-like"/>
</dbReference>
<name>A0A7Z0D963_9ACTN</name>
<gene>
    <name evidence="3" type="ORF">GGQ54_001631</name>
</gene>
<dbReference type="PANTHER" id="PTHR12128">
    <property type="entry name" value="DIHYDRODIPICOLINATE SYNTHASE"/>
    <property type="match status" value="1"/>
</dbReference>
<protein>
    <submittedName>
        <fullName evidence="3">4-hydroxy-tetrahydrodipicolinate synthase</fullName>
        <ecNumber evidence="3">4.3.3.7</ecNumber>
    </submittedName>
</protein>
<dbReference type="Gene3D" id="3.20.20.70">
    <property type="entry name" value="Aldolase class I"/>
    <property type="match status" value="1"/>
</dbReference>
<dbReference type="AlphaFoldDB" id="A0A7Z0D963"/>
<dbReference type="CDD" id="cd00408">
    <property type="entry name" value="DHDPS-like"/>
    <property type="match status" value="1"/>
</dbReference>
<dbReference type="Proteomes" id="UP000527616">
    <property type="component" value="Unassembled WGS sequence"/>
</dbReference>
<dbReference type="SMART" id="SM01130">
    <property type="entry name" value="DHDPS"/>
    <property type="match status" value="1"/>
</dbReference>
<dbReference type="PANTHER" id="PTHR12128:SF51">
    <property type="entry name" value="BLL4205 PROTEIN"/>
    <property type="match status" value="1"/>
</dbReference>
<dbReference type="PIRSF" id="PIRSF001365">
    <property type="entry name" value="DHDPS"/>
    <property type="match status" value="1"/>
</dbReference>
<organism evidence="3 4">
    <name type="scientific">Naumannella cuiyingiana</name>
    <dbReference type="NCBI Taxonomy" id="1347891"/>
    <lineage>
        <taxon>Bacteria</taxon>
        <taxon>Bacillati</taxon>
        <taxon>Actinomycetota</taxon>
        <taxon>Actinomycetes</taxon>
        <taxon>Propionibacteriales</taxon>
        <taxon>Propionibacteriaceae</taxon>
        <taxon>Naumannella</taxon>
    </lineage>
</organism>
<dbReference type="InterPro" id="IPR013785">
    <property type="entry name" value="Aldolase_TIM"/>
</dbReference>
<dbReference type="Pfam" id="PF00701">
    <property type="entry name" value="DHDPS"/>
    <property type="match status" value="1"/>
</dbReference>
<evidence type="ECO:0000313" key="4">
    <source>
        <dbReference type="Proteomes" id="UP000527616"/>
    </source>
</evidence>
<comment type="similarity">
    <text evidence="2">Belongs to the DapA family.</text>
</comment>
<evidence type="ECO:0000256" key="2">
    <source>
        <dbReference type="PIRNR" id="PIRNR001365"/>
    </source>
</evidence>
<proteinExistence type="inferred from homology"/>
<dbReference type="RefSeq" id="WP_218843779.1">
    <property type="nucleotide sequence ID" value="NZ_JACBZS010000001.1"/>
</dbReference>
<keyword evidence="1 2" id="KW-0456">Lyase</keyword>
<sequence>MTMTRLRPGANDPLEGLAAARAIRGVSPVLEVPFTESGDVDLAGFRRVVRYVLGTGVASVMFPGFAGEFYKLSETERACLMEVLVSEARAFPDTVVIAAVQDHATRLAAERAAWSVSVGAKAINLLPPHLLKPPAPMIEAHIRAVLAEVPTTPVVLQYAPNETGTALDVSRLAAIARDHPNLTLVKVESSPPGPFITELSRLDPPIPAVEGYAGVQLPDAIRRGAVGTQPGCSFTEIYQEIWRLYEAGRFDDADRLHARLLPFTSYWMLDTELIIAAEKLISVRRGLFRSDHCRAPRRDLDDHERDAVDRFLIEFAEFLPYLGPIEDEE</sequence>
<keyword evidence="4" id="KW-1185">Reference proteome</keyword>
<dbReference type="EC" id="4.3.3.7" evidence="3"/>
<evidence type="ECO:0000313" key="3">
    <source>
        <dbReference type="EMBL" id="NYI71071.1"/>
    </source>
</evidence>
<dbReference type="EMBL" id="JACBZS010000001">
    <property type="protein sequence ID" value="NYI71071.1"/>
    <property type="molecule type" value="Genomic_DNA"/>
</dbReference>
<comment type="caution">
    <text evidence="3">The sequence shown here is derived from an EMBL/GenBank/DDBJ whole genome shotgun (WGS) entry which is preliminary data.</text>
</comment>
<dbReference type="SUPFAM" id="SSF51569">
    <property type="entry name" value="Aldolase"/>
    <property type="match status" value="1"/>
</dbReference>
<reference evidence="3 4" key="1">
    <citation type="submission" date="2020-07" db="EMBL/GenBank/DDBJ databases">
        <title>Sequencing the genomes of 1000 actinobacteria strains.</title>
        <authorList>
            <person name="Klenk H.-P."/>
        </authorList>
    </citation>
    <scope>NUCLEOTIDE SEQUENCE [LARGE SCALE GENOMIC DNA]</scope>
    <source>
        <strain evidence="3 4">DSM 103164</strain>
    </source>
</reference>